<evidence type="ECO:0000256" key="1">
    <source>
        <dbReference type="ARBA" id="ARBA00022729"/>
    </source>
</evidence>
<feature type="signal peptide" evidence="2">
    <location>
        <begin position="1"/>
        <end position="26"/>
    </location>
</feature>
<dbReference type="InterPro" id="IPR026444">
    <property type="entry name" value="Secre_tail"/>
</dbReference>
<name>A0A376GKQ9_9FLAO</name>
<evidence type="ECO:0000313" key="4">
    <source>
        <dbReference type="EMBL" id="STD59106.1"/>
    </source>
</evidence>
<dbReference type="SUPFAM" id="SSF69304">
    <property type="entry name" value="Tricorn protease N-terminal domain"/>
    <property type="match status" value="1"/>
</dbReference>
<gene>
    <name evidence="4" type="ORF">NCTC13456_02736</name>
</gene>
<dbReference type="RefSeq" id="WP_084106921.1">
    <property type="nucleotide sequence ID" value="NZ_JSYQ01000020.1"/>
</dbReference>
<sequence>MKKFYYKLFKGSLVLSLFSMSPLTNAQVYVIGNGQMAKAVSDKGKVVVLNSNIVSYYWTPEEGLQTLDEMPSNVYYIGNPTITADGKTIASTATNKNTNIVEMATYNLESKSWNFLGNLGYTLDGVASSVWGMTPDANTIVGLANTENKGSRGVYWNKEKGLVDIGVTYADRYSRINDVSNDGKIFVGWQDTYDGSRTGCFWENGKQTLITNPEGLLVNEISKISGDGKWLVGSSGFYATKWSKETGIVKIEHPYASSFFYGAATAVNKDGSLIVGYYRGAGPVIYGEGFIWTEKMGLMTLNAYVKDILKYDDLGISFALPLEISEDGKQIVGYGKQGTNNAVSFLISLPDSDLSTTNINSTTLEIYPNPTTETINIQTNGKLTTATLYDMNGKLILNTSEKSINVKHLPKGIYILRTIIDGKESTKKIIKK</sequence>
<dbReference type="Proteomes" id="UP000254737">
    <property type="component" value="Unassembled WGS sequence"/>
</dbReference>
<dbReference type="Pfam" id="PF18962">
    <property type="entry name" value="Por_Secre_tail"/>
    <property type="match status" value="1"/>
</dbReference>
<evidence type="ECO:0000256" key="2">
    <source>
        <dbReference type="SAM" id="SignalP"/>
    </source>
</evidence>
<dbReference type="AlphaFoldDB" id="A0A376GKQ9"/>
<accession>A0A376GKQ9</accession>
<dbReference type="STRING" id="343874.GCA_000805695_01406"/>
<evidence type="ECO:0000259" key="3">
    <source>
        <dbReference type="Pfam" id="PF18962"/>
    </source>
</evidence>
<protein>
    <submittedName>
        <fullName evidence="4">Por secretion system C-terminal sorting domain</fullName>
    </submittedName>
</protein>
<feature type="chain" id="PRO_5016729971" evidence="2">
    <location>
        <begin position="27"/>
        <end position="432"/>
    </location>
</feature>
<reference evidence="4 5" key="1">
    <citation type="submission" date="2018-06" db="EMBL/GenBank/DDBJ databases">
        <authorList>
            <consortium name="Pathogen Informatics"/>
            <person name="Doyle S."/>
        </authorList>
    </citation>
    <scope>NUCLEOTIDE SEQUENCE [LARGE SCALE GENOMIC DNA]</scope>
    <source>
        <strain evidence="4 5">NCTC13456</strain>
    </source>
</reference>
<proteinExistence type="predicted"/>
<dbReference type="EMBL" id="UFXS01000001">
    <property type="protein sequence ID" value="STD59106.1"/>
    <property type="molecule type" value="Genomic_DNA"/>
</dbReference>
<feature type="domain" description="Secretion system C-terminal sorting" evidence="3">
    <location>
        <begin position="366"/>
        <end position="430"/>
    </location>
</feature>
<dbReference type="OrthoDB" id="8981767at2"/>
<evidence type="ECO:0000313" key="5">
    <source>
        <dbReference type="Proteomes" id="UP000254737"/>
    </source>
</evidence>
<dbReference type="SUPFAM" id="SSF82171">
    <property type="entry name" value="DPP6 N-terminal domain-like"/>
    <property type="match status" value="1"/>
</dbReference>
<organism evidence="4 5">
    <name type="scientific">Empedobacter falsenii</name>
    <dbReference type="NCBI Taxonomy" id="343874"/>
    <lineage>
        <taxon>Bacteria</taxon>
        <taxon>Pseudomonadati</taxon>
        <taxon>Bacteroidota</taxon>
        <taxon>Flavobacteriia</taxon>
        <taxon>Flavobacteriales</taxon>
        <taxon>Weeksellaceae</taxon>
        <taxon>Empedobacter</taxon>
    </lineage>
</organism>
<keyword evidence="1 2" id="KW-0732">Signal</keyword>
<dbReference type="NCBIfam" id="TIGR04183">
    <property type="entry name" value="Por_Secre_tail"/>
    <property type="match status" value="1"/>
</dbReference>